<comment type="caution">
    <text evidence="1">The sequence shown here is derived from an EMBL/GenBank/DDBJ whole genome shotgun (WGS) entry which is preliminary data.</text>
</comment>
<organism evidence="1 2">
    <name type="scientific">Aspergillus udagawae</name>
    <dbReference type="NCBI Taxonomy" id="91492"/>
    <lineage>
        <taxon>Eukaryota</taxon>
        <taxon>Fungi</taxon>
        <taxon>Dikarya</taxon>
        <taxon>Ascomycota</taxon>
        <taxon>Pezizomycotina</taxon>
        <taxon>Eurotiomycetes</taxon>
        <taxon>Eurotiomycetidae</taxon>
        <taxon>Eurotiales</taxon>
        <taxon>Aspergillaceae</taxon>
        <taxon>Aspergillus</taxon>
        <taxon>Aspergillus subgen. Fumigati</taxon>
    </lineage>
</organism>
<reference evidence="1 2" key="1">
    <citation type="submission" date="2020-01" db="EMBL/GenBank/DDBJ databases">
        <title>Draft genome sequence of Aspergillus udagawae IFM 46972.</title>
        <authorList>
            <person name="Takahashi H."/>
            <person name="Yaguchi T."/>
        </authorList>
    </citation>
    <scope>NUCLEOTIDE SEQUENCE [LARGE SCALE GENOMIC DNA]</scope>
    <source>
        <strain evidence="1 2">IFM 46972</strain>
    </source>
</reference>
<protein>
    <submittedName>
        <fullName evidence="1">Uncharacterized protein</fullName>
    </submittedName>
</protein>
<accession>A0A8H3NWD9</accession>
<name>A0A8H3NWD9_9EURO</name>
<gene>
    <name evidence="1" type="ORF">IFM46972_05927</name>
</gene>
<dbReference type="Proteomes" id="UP000465221">
    <property type="component" value="Unassembled WGS sequence"/>
</dbReference>
<dbReference type="EMBL" id="BLKC01000038">
    <property type="protein sequence ID" value="GFF39585.1"/>
    <property type="molecule type" value="Genomic_DNA"/>
</dbReference>
<sequence>MSLALASFKQVDLNSAQGAAYSSERLDFSTNEVMWHDSFSDAILNSELAFLREQLHSTKLWKPGLQVNRTLYGCPSAGIHGAEVIHDQQLHNRIELSQPGKPF</sequence>
<dbReference type="AlphaFoldDB" id="A0A8H3NWD9"/>
<proteinExistence type="predicted"/>
<evidence type="ECO:0000313" key="2">
    <source>
        <dbReference type="Proteomes" id="UP000465221"/>
    </source>
</evidence>
<evidence type="ECO:0000313" key="1">
    <source>
        <dbReference type="EMBL" id="GFF39585.1"/>
    </source>
</evidence>